<comment type="caution">
    <text evidence="1">The sequence shown here is derived from an EMBL/GenBank/DDBJ whole genome shotgun (WGS) entry which is preliminary data.</text>
</comment>
<dbReference type="Proteomes" id="UP000581447">
    <property type="component" value="Unassembled WGS sequence"/>
</dbReference>
<dbReference type="InterPro" id="IPR021508">
    <property type="entry name" value="Gp17-like"/>
</dbReference>
<dbReference type="RefSeq" id="WP_183941859.1">
    <property type="nucleotide sequence ID" value="NZ_BAABBG010000005.1"/>
</dbReference>
<dbReference type="Pfam" id="PF11367">
    <property type="entry name" value="Tail_completion_gp17"/>
    <property type="match status" value="1"/>
</dbReference>
<name>A0A840B0W5_9SPHN</name>
<proteinExistence type="predicted"/>
<accession>A0A840B0W5</accession>
<evidence type="ECO:0008006" key="3">
    <source>
        <dbReference type="Google" id="ProtNLM"/>
    </source>
</evidence>
<dbReference type="Gene3D" id="3.30.2000.30">
    <property type="match status" value="1"/>
</dbReference>
<keyword evidence="2" id="KW-1185">Reference proteome</keyword>
<dbReference type="InterPro" id="IPR053745">
    <property type="entry name" value="Viral_Tail_Comp_sf"/>
</dbReference>
<reference evidence="1 2" key="1">
    <citation type="submission" date="2020-08" db="EMBL/GenBank/DDBJ databases">
        <title>Genomic Encyclopedia of Type Strains, Phase IV (KMG-IV): sequencing the most valuable type-strain genomes for metagenomic binning, comparative biology and taxonomic classification.</title>
        <authorList>
            <person name="Goeker M."/>
        </authorList>
    </citation>
    <scope>NUCLEOTIDE SEQUENCE [LARGE SCALE GENOMIC DNA]</scope>
    <source>
        <strain evidence="1 2">DSM 29050</strain>
    </source>
</reference>
<dbReference type="EMBL" id="JACIEA010000002">
    <property type="protein sequence ID" value="MBB3943563.1"/>
    <property type="molecule type" value="Genomic_DNA"/>
</dbReference>
<gene>
    <name evidence="1" type="ORF">GGR91_001821</name>
</gene>
<dbReference type="AlphaFoldDB" id="A0A840B0W5"/>
<evidence type="ECO:0000313" key="2">
    <source>
        <dbReference type="Proteomes" id="UP000581447"/>
    </source>
</evidence>
<protein>
    <recommendedName>
        <fullName evidence="3">DUF3168 domain-containing protein</fullName>
    </recommendedName>
</protein>
<evidence type="ECO:0000313" key="1">
    <source>
        <dbReference type="EMBL" id="MBB3943563.1"/>
    </source>
</evidence>
<organism evidence="1 2">
    <name type="scientific">Sphingorhabdus rigui</name>
    <dbReference type="NCBI Taxonomy" id="1282858"/>
    <lineage>
        <taxon>Bacteria</taxon>
        <taxon>Pseudomonadati</taxon>
        <taxon>Pseudomonadota</taxon>
        <taxon>Alphaproteobacteria</taxon>
        <taxon>Sphingomonadales</taxon>
        <taxon>Sphingomonadaceae</taxon>
        <taxon>Sphingorhabdus</taxon>
    </lineage>
</organism>
<sequence>MNSAMHTLQAAAVAALTEHPVLANALTGVYDGPPPRAAFPYVAINDGIASDWSTKTDAGREVRLALTVWDDGESATRLSNLMSHVEDAVLAIPRDLPDWRIASLVFVRSMVVRDPAGPWAGLIEYRVRLLAI</sequence>